<dbReference type="PANTHER" id="PTHR43800">
    <property type="entry name" value="PEPTIDYL-LYSINE N-ACETYLTRANSFERASE YJAB"/>
    <property type="match status" value="1"/>
</dbReference>
<dbReference type="CDD" id="cd04301">
    <property type="entry name" value="NAT_SF"/>
    <property type="match status" value="1"/>
</dbReference>
<reference evidence="4 5" key="1">
    <citation type="submission" date="2013-03" db="EMBL/GenBank/DDBJ databases">
        <title>Assembly of a new bacterial strain Brevibacillus borstelensis AK1.</title>
        <authorList>
            <person name="Rajan I."/>
            <person name="PoliReddy D."/>
            <person name="Sugumar T."/>
            <person name="Rathinam K."/>
            <person name="Alqarawi S."/>
            <person name="Khalil A.B."/>
            <person name="Sivakumar N."/>
        </authorList>
    </citation>
    <scope>NUCLEOTIDE SEQUENCE [LARGE SCALE GENOMIC DNA]</scope>
    <source>
        <strain evidence="4 5">AK1</strain>
    </source>
</reference>
<feature type="domain" description="N-acetyltransferase" evidence="3">
    <location>
        <begin position="3"/>
        <end position="158"/>
    </location>
</feature>
<evidence type="ECO:0000259" key="3">
    <source>
        <dbReference type="PROSITE" id="PS51186"/>
    </source>
</evidence>
<dbReference type="InterPro" id="IPR000182">
    <property type="entry name" value="GNAT_dom"/>
</dbReference>
<proteinExistence type="predicted"/>
<dbReference type="Proteomes" id="UP000012081">
    <property type="component" value="Unassembled WGS sequence"/>
</dbReference>
<protein>
    <recommendedName>
        <fullName evidence="3">N-acetyltransferase domain-containing protein</fullName>
    </recommendedName>
</protein>
<dbReference type="OrthoDB" id="8116329at2"/>
<evidence type="ECO:0000313" key="5">
    <source>
        <dbReference type="Proteomes" id="UP000012081"/>
    </source>
</evidence>
<dbReference type="STRING" id="1300222.I532_05180"/>
<organism evidence="4 5">
    <name type="scientific">Brevibacillus borstelensis AK1</name>
    <dbReference type="NCBI Taxonomy" id="1300222"/>
    <lineage>
        <taxon>Bacteria</taxon>
        <taxon>Bacillati</taxon>
        <taxon>Bacillota</taxon>
        <taxon>Bacilli</taxon>
        <taxon>Bacillales</taxon>
        <taxon>Paenibacillaceae</taxon>
        <taxon>Brevibacillus</taxon>
    </lineage>
</organism>
<dbReference type="InterPro" id="IPR016181">
    <property type="entry name" value="Acyl_CoA_acyltransferase"/>
</dbReference>
<keyword evidence="2" id="KW-0012">Acyltransferase</keyword>
<accession>M8DIG3</accession>
<dbReference type="Gene3D" id="3.40.630.30">
    <property type="match status" value="1"/>
</dbReference>
<dbReference type="AlphaFoldDB" id="M8DIG3"/>
<dbReference type="GO" id="GO:0016747">
    <property type="term" value="F:acyltransferase activity, transferring groups other than amino-acyl groups"/>
    <property type="evidence" value="ECO:0007669"/>
    <property type="project" value="InterPro"/>
</dbReference>
<evidence type="ECO:0000256" key="1">
    <source>
        <dbReference type="ARBA" id="ARBA00022679"/>
    </source>
</evidence>
<evidence type="ECO:0000256" key="2">
    <source>
        <dbReference type="ARBA" id="ARBA00023315"/>
    </source>
</evidence>
<dbReference type="EMBL" id="APBN01000002">
    <property type="protein sequence ID" value="EMT53378.1"/>
    <property type="molecule type" value="Genomic_DNA"/>
</dbReference>
<evidence type="ECO:0000313" key="4">
    <source>
        <dbReference type="EMBL" id="EMT53378.1"/>
    </source>
</evidence>
<name>M8DIG3_9BACL</name>
<keyword evidence="1" id="KW-0808">Transferase</keyword>
<comment type="caution">
    <text evidence="4">The sequence shown here is derived from an EMBL/GenBank/DDBJ whole genome shotgun (WGS) entry which is preliminary data.</text>
</comment>
<dbReference type="SUPFAM" id="SSF55729">
    <property type="entry name" value="Acyl-CoA N-acyltransferases (Nat)"/>
    <property type="match status" value="1"/>
</dbReference>
<keyword evidence="5" id="KW-1185">Reference proteome</keyword>
<dbReference type="PATRIC" id="fig|1300222.3.peg.1059"/>
<dbReference type="PANTHER" id="PTHR43800:SF1">
    <property type="entry name" value="PEPTIDYL-LYSINE N-ACETYLTRANSFERASE YJAB"/>
    <property type="match status" value="1"/>
</dbReference>
<dbReference type="RefSeq" id="WP_003386832.1">
    <property type="nucleotide sequence ID" value="NZ_APBN01000002.1"/>
</dbReference>
<dbReference type="Pfam" id="PF00583">
    <property type="entry name" value="Acetyltransf_1"/>
    <property type="match status" value="1"/>
</dbReference>
<dbReference type="PROSITE" id="PS51186">
    <property type="entry name" value="GNAT"/>
    <property type="match status" value="1"/>
</dbReference>
<gene>
    <name evidence="4" type="ORF">I532_05180</name>
</gene>
<sequence length="174" mass="20275">MSDQFRLATVKDAEKLLELIKRAYQTIRELEIEFTAVHADMEMILENLSEHTCFVLEREGRLLATISLRSLVEVTEYPFLYWFAVDPDCKNQGIGSRLLRYVEETVVRDTLHAPCVTLATSRKHPWLLSMYERNGYTPFYERDLGHDDKLVFLQKRLIHSPTAASETHNEEVSI</sequence>